<dbReference type="Pfam" id="PF03079">
    <property type="entry name" value="ARD"/>
    <property type="match status" value="2"/>
</dbReference>
<proteinExistence type="inferred from homology"/>
<keyword evidence="5 11" id="KW-0479">Metal-binding</keyword>
<comment type="cofactor">
    <cofactor evidence="11">
        <name>Fe(2+)</name>
        <dbReference type="ChEBI" id="CHEBI:29033"/>
    </cofactor>
    <cofactor evidence="11">
        <name>Ni(2+)</name>
        <dbReference type="ChEBI" id="CHEBI:49786"/>
    </cofactor>
    <text evidence="11">Binds either 1 Fe or Ni cation per monomer. Iron-binding promotes an acireductone dioxygenase reaction producing 2-keto-4-methylthiobutyrate, while nickel-binding promotes an acireductone dioxygenase reaction producing 3-(methylsulfanyl)propanoate.</text>
</comment>
<evidence type="ECO:0000256" key="8">
    <source>
        <dbReference type="ARBA" id="ARBA00023004"/>
    </source>
</evidence>
<dbReference type="STRING" id="34475.A0A4Y9XW71"/>
<comment type="similarity">
    <text evidence="11">Belongs to the acireductone dioxygenase (ARD) family.</text>
</comment>
<comment type="caution">
    <text evidence="12">The sequence shown here is derived from an EMBL/GenBank/DDBJ whole genome shotgun (WGS) entry which is preliminary data.</text>
</comment>
<dbReference type="GO" id="GO:0010308">
    <property type="term" value="F:acireductone dioxygenase (Ni2+-requiring) activity"/>
    <property type="evidence" value="ECO:0007669"/>
    <property type="project" value="UniProtKB-UniRule"/>
</dbReference>
<evidence type="ECO:0000256" key="11">
    <source>
        <dbReference type="HAMAP-Rule" id="MF_03154"/>
    </source>
</evidence>
<keyword evidence="3 11" id="KW-0533">Nickel</keyword>
<keyword evidence="9 11" id="KW-0486">Methionine biosynthesis</keyword>
<comment type="pathway">
    <text evidence="11">Amino-acid biosynthesis; L-methionine biosynthesis via salvage pathway; L-methionine from S-methyl-5-thio-alpha-D-ribose 1-phosphate: step 5/6.</text>
</comment>
<evidence type="ECO:0000313" key="13">
    <source>
        <dbReference type="Proteomes" id="UP000298390"/>
    </source>
</evidence>
<dbReference type="CDD" id="cd02232">
    <property type="entry name" value="cupin_ARD"/>
    <property type="match status" value="1"/>
</dbReference>
<comment type="subcellular location">
    <subcellularLocation>
        <location evidence="11">Cytoplasm</location>
    </subcellularLocation>
    <subcellularLocation>
        <location evidence="11">Nucleus</location>
    </subcellularLocation>
</comment>
<evidence type="ECO:0000256" key="9">
    <source>
        <dbReference type="ARBA" id="ARBA00023167"/>
    </source>
</evidence>
<dbReference type="Gene3D" id="2.60.120.10">
    <property type="entry name" value="Jelly Rolls"/>
    <property type="match status" value="1"/>
</dbReference>
<dbReference type="InterPro" id="IPR014710">
    <property type="entry name" value="RmlC-like_jellyroll"/>
</dbReference>
<evidence type="ECO:0000256" key="10">
    <source>
        <dbReference type="ARBA" id="ARBA00023242"/>
    </source>
</evidence>
<organism evidence="12 13">
    <name type="scientific">Rhodofomes roseus</name>
    <dbReference type="NCBI Taxonomy" id="34475"/>
    <lineage>
        <taxon>Eukaryota</taxon>
        <taxon>Fungi</taxon>
        <taxon>Dikarya</taxon>
        <taxon>Basidiomycota</taxon>
        <taxon>Agaricomycotina</taxon>
        <taxon>Agaricomycetes</taxon>
        <taxon>Polyporales</taxon>
        <taxon>Rhodofomes</taxon>
    </lineage>
</organism>
<evidence type="ECO:0000256" key="4">
    <source>
        <dbReference type="ARBA" id="ARBA00022605"/>
    </source>
</evidence>
<feature type="binding site" evidence="11">
    <location>
        <position position="89"/>
    </location>
    <ligand>
        <name>Ni(2+)</name>
        <dbReference type="ChEBI" id="CHEBI:49786"/>
        <note>for nickel-dependent acireductone dioxygenase activity</note>
    </ligand>
</feature>
<evidence type="ECO:0000313" key="12">
    <source>
        <dbReference type="EMBL" id="TFY54032.1"/>
    </source>
</evidence>
<keyword evidence="4 11" id="KW-0028">Amino-acid biosynthesis</keyword>
<feature type="binding site" evidence="11">
    <location>
        <position position="93"/>
    </location>
    <ligand>
        <name>Ni(2+)</name>
        <dbReference type="ChEBI" id="CHEBI:49786"/>
        <note>for nickel-dependent acireductone dioxygenase activity</note>
    </ligand>
</feature>
<comment type="catalytic activity">
    <reaction evidence="11">
        <text>1,2-dihydroxy-5-(methylsulfanyl)pent-1-en-3-one + O2 = 3-(methylsulfanyl)propanoate + CO + formate + 2 H(+)</text>
        <dbReference type="Rhea" id="RHEA:14161"/>
        <dbReference type="ChEBI" id="CHEBI:15378"/>
        <dbReference type="ChEBI" id="CHEBI:15379"/>
        <dbReference type="ChEBI" id="CHEBI:15740"/>
        <dbReference type="ChEBI" id="CHEBI:17245"/>
        <dbReference type="ChEBI" id="CHEBI:49016"/>
        <dbReference type="ChEBI" id="CHEBI:49252"/>
        <dbReference type="EC" id="1.13.11.53"/>
    </reaction>
</comment>
<dbReference type="GO" id="GO:0010309">
    <property type="term" value="F:acireductone dioxygenase [iron(II)-requiring] activity"/>
    <property type="evidence" value="ECO:0007669"/>
    <property type="project" value="UniProtKB-UniRule"/>
</dbReference>
<sequence>MRAYYMDEDPSDQRLPHDSGVAVPEEILDKLGVLRWYIPVDAEGKWESQVDVIADERSYRNRDIVFVTKEGMGDQFEANLKKFYHEHMHEDEEIRYIIEGGGYFDVRGMCSFTPTASPQAHNWLTESPTDSWIRLHLGSGDMIVLPAGIYHRFGLDTNMRSRTMRLFKDEPKWIAHYRGEHTDTNPFRIDYLKNLQSNGVAVGA</sequence>
<evidence type="ECO:0000256" key="5">
    <source>
        <dbReference type="ARBA" id="ARBA00022723"/>
    </source>
</evidence>
<dbReference type="InterPro" id="IPR004313">
    <property type="entry name" value="ARD"/>
</dbReference>
<gene>
    <name evidence="11" type="primary">ADI1</name>
    <name evidence="12" type="ORF">EVJ58_g9102</name>
</gene>
<dbReference type="InterPro" id="IPR027496">
    <property type="entry name" value="ARD_euk"/>
</dbReference>
<dbReference type="HAMAP" id="MF_03154">
    <property type="entry name" value="Salvage_MtnD_euk"/>
    <property type="match status" value="1"/>
</dbReference>
<dbReference type="AlphaFoldDB" id="A0A4Y9XW71"/>
<dbReference type="UniPathway" id="UPA00904">
    <property type="reaction ID" value="UER00878"/>
</dbReference>
<feature type="binding site" evidence="11">
    <location>
        <position position="151"/>
    </location>
    <ligand>
        <name>Ni(2+)</name>
        <dbReference type="ChEBI" id="CHEBI:49786"/>
        <note>for nickel-dependent acireductone dioxygenase activity</note>
    </ligand>
</feature>
<dbReference type="SUPFAM" id="SSF51182">
    <property type="entry name" value="RmlC-like cupins"/>
    <property type="match status" value="1"/>
</dbReference>
<dbReference type="InterPro" id="IPR011051">
    <property type="entry name" value="RmlC_Cupin_sf"/>
</dbReference>
<dbReference type="GO" id="GO:0005506">
    <property type="term" value="F:iron ion binding"/>
    <property type="evidence" value="ECO:0007669"/>
    <property type="project" value="UniProtKB-UniRule"/>
</dbReference>
<dbReference type="Proteomes" id="UP000298390">
    <property type="component" value="Unassembled WGS sequence"/>
</dbReference>
<dbReference type="GO" id="GO:0016151">
    <property type="term" value="F:nickel cation binding"/>
    <property type="evidence" value="ECO:0007669"/>
    <property type="project" value="UniProtKB-UniRule"/>
</dbReference>
<name>A0A4Y9XW71_9APHY</name>
<keyword evidence="8 11" id="KW-0408">Iron</keyword>
<keyword evidence="6 11" id="KW-0223">Dioxygenase</keyword>
<dbReference type="PANTHER" id="PTHR23418">
    <property type="entry name" value="ACIREDUCTONE DIOXYGENASE"/>
    <property type="match status" value="1"/>
</dbReference>
<evidence type="ECO:0000256" key="1">
    <source>
        <dbReference type="ARBA" id="ARBA00000428"/>
    </source>
</evidence>
<evidence type="ECO:0000256" key="7">
    <source>
        <dbReference type="ARBA" id="ARBA00023002"/>
    </source>
</evidence>
<dbReference type="PANTHER" id="PTHR23418:SF0">
    <property type="entry name" value="ACIREDUCTONE DIOXYGENASE"/>
    <property type="match status" value="1"/>
</dbReference>
<keyword evidence="2 11" id="KW-0963">Cytoplasm</keyword>
<protein>
    <recommendedName>
        <fullName evidence="11">Acireductone dioxygenase</fullName>
    </recommendedName>
    <alternativeName>
        <fullName evidence="11">Acireductone dioxygenase (Fe(2+)-requiring)</fullName>
        <shortName evidence="11">ARD'</shortName>
        <shortName evidence="11">Fe-ARD</shortName>
        <ecNumber evidence="11">1.13.11.54</ecNumber>
    </alternativeName>
    <alternativeName>
        <fullName evidence="11">Acireductone dioxygenase (Ni(2+)-requiring)</fullName>
        <shortName evidence="11">ARD</shortName>
        <shortName evidence="11">Ni-ARD</shortName>
        <ecNumber evidence="11">1.13.11.53</ecNumber>
    </alternativeName>
</protein>
<feature type="binding site" evidence="11">
    <location>
        <position position="89"/>
    </location>
    <ligand>
        <name>Fe(2+)</name>
        <dbReference type="ChEBI" id="CHEBI:29033"/>
        <note>for iron-dependent acireductone dioxygenase activity</note>
    </ligand>
</feature>
<evidence type="ECO:0000256" key="2">
    <source>
        <dbReference type="ARBA" id="ARBA00022490"/>
    </source>
</evidence>
<feature type="binding site" evidence="11">
    <location>
        <position position="93"/>
    </location>
    <ligand>
        <name>Fe(2+)</name>
        <dbReference type="ChEBI" id="CHEBI:29033"/>
        <note>for iron-dependent acireductone dioxygenase activity</note>
    </ligand>
</feature>
<feature type="binding site" evidence="11">
    <location>
        <position position="87"/>
    </location>
    <ligand>
        <name>Fe(2+)</name>
        <dbReference type="ChEBI" id="CHEBI:29033"/>
        <note>for iron-dependent acireductone dioxygenase activity</note>
    </ligand>
</feature>
<accession>A0A4Y9XW71</accession>
<dbReference type="GO" id="GO:0005634">
    <property type="term" value="C:nucleus"/>
    <property type="evidence" value="ECO:0007669"/>
    <property type="project" value="UniProtKB-SubCell"/>
</dbReference>
<feature type="binding site" evidence="11">
    <location>
        <position position="151"/>
    </location>
    <ligand>
        <name>Fe(2+)</name>
        <dbReference type="ChEBI" id="CHEBI:29033"/>
        <note>for iron-dependent acireductone dioxygenase activity</note>
    </ligand>
</feature>
<dbReference type="GO" id="GO:0005737">
    <property type="term" value="C:cytoplasm"/>
    <property type="evidence" value="ECO:0007669"/>
    <property type="project" value="UniProtKB-SubCell"/>
</dbReference>
<dbReference type="EC" id="1.13.11.54" evidence="11"/>
<evidence type="ECO:0000256" key="6">
    <source>
        <dbReference type="ARBA" id="ARBA00022964"/>
    </source>
</evidence>
<dbReference type="EC" id="1.13.11.53" evidence="11"/>
<dbReference type="GO" id="GO:0019509">
    <property type="term" value="P:L-methionine salvage from methylthioadenosine"/>
    <property type="evidence" value="ECO:0007669"/>
    <property type="project" value="UniProtKB-UniRule"/>
</dbReference>
<feature type="binding site" evidence="11">
    <location>
        <position position="87"/>
    </location>
    <ligand>
        <name>Ni(2+)</name>
        <dbReference type="ChEBI" id="CHEBI:49786"/>
        <note>for nickel-dependent acireductone dioxygenase activity</note>
    </ligand>
</feature>
<reference evidence="12 13" key="1">
    <citation type="submission" date="2019-01" db="EMBL/GenBank/DDBJ databases">
        <title>Genome sequencing of the rare red list fungi Fomitopsis rosea.</title>
        <authorList>
            <person name="Buettner E."/>
            <person name="Kellner H."/>
        </authorList>
    </citation>
    <scope>NUCLEOTIDE SEQUENCE [LARGE SCALE GENOMIC DNA]</scope>
    <source>
        <strain evidence="12 13">DSM 105464</strain>
    </source>
</reference>
<dbReference type="EMBL" id="SEKV01000746">
    <property type="protein sequence ID" value="TFY54032.1"/>
    <property type="molecule type" value="Genomic_DNA"/>
</dbReference>
<keyword evidence="7 11" id="KW-0560">Oxidoreductase</keyword>
<comment type="catalytic activity">
    <reaction evidence="1 11">
        <text>1,2-dihydroxy-5-(methylsulfanyl)pent-1-en-3-one + O2 = 4-methylsulfanyl-2-oxobutanoate + formate + 2 H(+)</text>
        <dbReference type="Rhea" id="RHEA:24504"/>
        <dbReference type="ChEBI" id="CHEBI:15378"/>
        <dbReference type="ChEBI" id="CHEBI:15379"/>
        <dbReference type="ChEBI" id="CHEBI:15740"/>
        <dbReference type="ChEBI" id="CHEBI:16723"/>
        <dbReference type="ChEBI" id="CHEBI:49252"/>
        <dbReference type="EC" id="1.13.11.54"/>
    </reaction>
</comment>
<comment type="function">
    <text evidence="11">Catalyzes 2 different reactions between oxygen and the acireductone 1,2-dihydroxy-3-keto-5-methylthiopentene (DHK-MTPene) depending upon the metal bound in the active site. Fe-containing acireductone dioxygenase (Fe-ARD) produces formate and 2-keto-4-methylthiobutyrate (KMTB), the alpha-ketoacid precursor of methionine in the methionine recycle pathway. Ni-containing acireductone dioxygenase (Ni-ARD) produces methylthiopropionate, carbon monoxide and formate, and does not lie on the methionine recycle pathway.</text>
</comment>
<evidence type="ECO:0000256" key="3">
    <source>
        <dbReference type="ARBA" id="ARBA00022596"/>
    </source>
</evidence>
<keyword evidence="10 11" id="KW-0539">Nucleus</keyword>